<feature type="compositionally biased region" description="Low complexity" evidence="1">
    <location>
        <begin position="127"/>
        <end position="137"/>
    </location>
</feature>
<feature type="compositionally biased region" description="Basic residues" evidence="1">
    <location>
        <begin position="151"/>
        <end position="160"/>
    </location>
</feature>
<feature type="region of interest" description="Disordered" evidence="1">
    <location>
        <begin position="214"/>
        <end position="403"/>
    </location>
</feature>
<dbReference type="EMBL" id="CAUWAG010000010">
    <property type="protein sequence ID" value="CAJ2508074.1"/>
    <property type="molecule type" value="Genomic_DNA"/>
</dbReference>
<dbReference type="Proteomes" id="UP001295740">
    <property type="component" value="Unassembled WGS sequence"/>
</dbReference>
<protein>
    <submittedName>
        <fullName evidence="2">Uu.00g092600.m01.CDS01</fullName>
    </submittedName>
</protein>
<feature type="compositionally biased region" description="Low complexity" evidence="1">
    <location>
        <begin position="81"/>
        <end position="95"/>
    </location>
</feature>
<evidence type="ECO:0000313" key="2">
    <source>
        <dbReference type="EMBL" id="CAJ2508074.1"/>
    </source>
</evidence>
<dbReference type="AlphaFoldDB" id="A0AAI8VNC0"/>
<proteinExistence type="predicted"/>
<feature type="compositionally biased region" description="Pro residues" evidence="1">
    <location>
        <begin position="1"/>
        <end position="12"/>
    </location>
</feature>
<accession>A0AAI8VNC0</accession>
<keyword evidence="3" id="KW-1185">Reference proteome</keyword>
<evidence type="ECO:0000256" key="1">
    <source>
        <dbReference type="SAM" id="MobiDB-lite"/>
    </source>
</evidence>
<feature type="region of interest" description="Disordered" evidence="1">
    <location>
        <begin position="453"/>
        <end position="482"/>
    </location>
</feature>
<name>A0AAI8VNC0_9PEZI</name>
<evidence type="ECO:0000313" key="3">
    <source>
        <dbReference type="Proteomes" id="UP001295740"/>
    </source>
</evidence>
<sequence length="482" mass="51057">MPANSPPPPPPPRSHRPPTTTTNGSFFPPLFQPNPLSTSLIPSTAEGRPIPLDDSIAANRTSALRELSRSQPSSRHRYTKSTGPPSTTTTTTTGTYSQPVLVRTYSGPGPPSSSARSRPASRRVPLSNVSAASNASNWRPGRNGSTALSMARHRGKKSAPPRRDDAKLPPLEAFSFKSIMTDMQHDMATDLDRIAEICARSRYSLSNQYEVHVAPHGSGQGLPASTPTPRPQPPLRHHIPGGPTLQAISSDDEHASTSRNGKRSGAARSRSAAYGTLETIMSSSRSSDEDKGKGKSKKKPAAEIAAEVRGRVARGSQDGSLSANSTEAQASSEPQEDDKKDNAVRRRATPFGPVIVGAPGGQLHSHPRPAALFGEPAKPETSRSHHLSRTVLESPAPMNFSRGPALRPSRAVVSESVAAAAIVAPEEQRDVAGRVSGFGKWIPWRRPVVLEPASSQAGGGASKSHAESSLRGLLSTAEPMDR</sequence>
<feature type="compositionally biased region" description="Polar residues" evidence="1">
    <location>
        <begin position="317"/>
        <end position="333"/>
    </location>
</feature>
<feature type="region of interest" description="Disordered" evidence="1">
    <location>
        <begin position="1"/>
        <end position="169"/>
    </location>
</feature>
<reference evidence="2" key="1">
    <citation type="submission" date="2023-10" db="EMBL/GenBank/DDBJ databases">
        <authorList>
            <person name="Hackl T."/>
        </authorList>
    </citation>
    <scope>NUCLEOTIDE SEQUENCE</scope>
</reference>
<organism evidence="2 3">
    <name type="scientific">Anthostomella pinea</name>
    <dbReference type="NCBI Taxonomy" id="933095"/>
    <lineage>
        <taxon>Eukaryota</taxon>
        <taxon>Fungi</taxon>
        <taxon>Dikarya</taxon>
        <taxon>Ascomycota</taxon>
        <taxon>Pezizomycotina</taxon>
        <taxon>Sordariomycetes</taxon>
        <taxon>Xylariomycetidae</taxon>
        <taxon>Xylariales</taxon>
        <taxon>Xylariaceae</taxon>
        <taxon>Anthostomella</taxon>
    </lineage>
</organism>
<comment type="caution">
    <text evidence="2">The sequence shown here is derived from an EMBL/GenBank/DDBJ whole genome shotgun (WGS) entry which is preliminary data.</text>
</comment>
<feature type="compositionally biased region" description="Low complexity" evidence="1">
    <location>
        <begin position="263"/>
        <end position="273"/>
    </location>
</feature>
<gene>
    <name evidence="2" type="ORF">KHLLAP_LOCUS8542</name>
</gene>